<feature type="transmembrane region" description="Helical" evidence="7">
    <location>
        <begin position="26"/>
        <end position="47"/>
    </location>
</feature>
<sequence length="896" mass="92314">MSGYVTSWRLALRLARRDLLKHRARAIIALVMVTLPVLAVVTADILIQTTTVSTSEGISRRLGTDATAELEATSAPIQQGGDPLTSWGSTGAELPHAATLADVERVIGHRASVPAPQRSEVLAETSHGREVVVAHQVDAAAPLARGLYRLESGRWPTSTDEVVVNQAVRDRGVDDTLTVVGHNGATTAYTIVGMFRDATTRSTETVLGLPGAFPASSAASLGEAGPAWLVDGAPITWSQVQQLNAIGVLVTDRYLATHAGDYPDPNAVDRGVDNTTVQIAALIIVMALIEVVLLAGPAFAVGARKQQRSLALLVASGGTPTQSRRVILAGGVLLGVSSAVVGVVAGIGAAWLLQPLVQRFSGDWLGPFDVPWPHLAAVAAFGLVSALVACLVPAWIASRQNVVAVLAGRRGDAKPVRAFPVLGVVLFAIGVLMAVAGAHGRGDLLVAWSAVVCVLGMVLLVPVVVGLVARLAGRLPLPVRFAARDAVRHRTRTTPAVAAVAATVAGVVALGISTSSDAKQNRETYQPRLLMGDAVVTSMNDYSFDAGTTSPVDWDRVEALVRESAPRASLTPVVGSEQAGPGAGWVDVEFMAPGASTDDDWIGPGSSGSALGTDILISDGALPRQLEASVPTAGLADALGAGRAVVFTSDRTRTALDKVEVQVQKSDDQGTVTDQHSATVPATLVYVDPNLAVPARAVLPSAVAERVGLHPETVALAVGGPHLSKAQEKDLDAALQDLSSPAGIYVERGYQAPAADAILKWVLAALGAILMLGGTLTATFLALSDARPDLATLAAVGAAPRTRRGVGAAYTFVVGFVGAVLGMLVGFVPGIAVTYPLTANSGATCGVSGCTELGAGPFIEIPWLMIAVVVVGLPILTALVVALLTRSRLPMVSRLT</sequence>
<comment type="subcellular location">
    <subcellularLocation>
        <location evidence="1">Cell membrane</location>
        <topology evidence="1">Multi-pass membrane protein</topology>
    </subcellularLocation>
</comment>
<evidence type="ECO:0000256" key="3">
    <source>
        <dbReference type="ARBA" id="ARBA00022692"/>
    </source>
</evidence>
<keyword evidence="4 7" id="KW-1133">Transmembrane helix</keyword>
<evidence type="ECO:0000256" key="7">
    <source>
        <dbReference type="SAM" id="Phobius"/>
    </source>
</evidence>
<name>A0ABN2QHT0_9ACTN</name>
<evidence type="ECO:0000256" key="2">
    <source>
        <dbReference type="ARBA" id="ARBA00022475"/>
    </source>
</evidence>
<protein>
    <recommendedName>
        <fullName evidence="8">ABC3 transporter permease C-terminal domain-containing protein</fullName>
    </recommendedName>
</protein>
<keyword evidence="3 7" id="KW-0812">Transmembrane</keyword>
<evidence type="ECO:0000256" key="1">
    <source>
        <dbReference type="ARBA" id="ARBA00004651"/>
    </source>
</evidence>
<dbReference type="EMBL" id="BAAAPB010000001">
    <property type="protein sequence ID" value="GAA1952599.1"/>
    <property type="molecule type" value="Genomic_DNA"/>
</dbReference>
<feature type="domain" description="ABC3 transporter permease C-terminal" evidence="8">
    <location>
        <begin position="282"/>
        <end position="401"/>
    </location>
</feature>
<proteinExistence type="inferred from homology"/>
<organism evidence="9 10">
    <name type="scientific">Nocardioides panacihumi</name>
    <dbReference type="NCBI Taxonomy" id="400774"/>
    <lineage>
        <taxon>Bacteria</taxon>
        <taxon>Bacillati</taxon>
        <taxon>Actinomycetota</taxon>
        <taxon>Actinomycetes</taxon>
        <taxon>Propionibacteriales</taxon>
        <taxon>Nocardioidaceae</taxon>
        <taxon>Nocardioides</taxon>
    </lineage>
</organism>
<dbReference type="Proteomes" id="UP001500571">
    <property type="component" value="Unassembled WGS sequence"/>
</dbReference>
<feature type="transmembrane region" description="Helical" evidence="7">
    <location>
        <begin position="861"/>
        <end position="884"/>
    </location>
</feature>
<feature type="transmembrane region" description="Helical" evidence="7">
    <location>
        <begin position="493"/>
        <end position="512"/>
    </location>
</feature>
<feature type="transmembrane region" description="Helical" evidence="7">
    <location>
        <begin position="418"/>
        <end position="439"/>
    </location>
</feature>
<evidence type="ECO:0000256" key="5">
    <source>
        <dbReference type="ARBA" id="ARBA00023136"/>
    </source>
</evidence>
<dbReference type="RefSeq" id="WP_344042984.1">
    <property type="nucleotide sequence ID" value="NZ_BAAAPB010000001.1"/>
</dbReference>
<reference evidence="9 10" key="1">
    <citation type="journal article" date="2019" name="Int. J. Syst. Evol. Microbiol.">
        <title>The Global Catalogue of Microorganisms (GCM) 10K type strain sequencing project: providing services to taxonomists for standard genome sequencing and annotation.</title>
        <authorList>
            <consortium name="The Broad Institute Genomics Platform"/>
            <consortium name="The Broad Institute Genome Sequencing Center for Infectious Disease"/>
            <person name="Wu L."/>
            <person name="Ma J."/>
        </authorList>
    </citation>
    <scope>NUCLEOTIDE SEQUENCE [LARGE SCALE GENOMIC DNA]</scope>
    <source>
        <strain evidence="9 10">JCM 15309</strain>
    </source>
</reference>
<comment type="caution">
    <text evidence="9">The sequence shown here is derived from an EMBL/GenBank/DDBJ whole genome shotgun (WGS) entry which is preliminary data.</text>
</comment>
<gene>
    <name evidence="9" type="ORF">GCM10009798_09780</name>
</gene>
<dbReference type="Pfam" id="PF02687">
    <property type="entry name" value="FtsX"/>
    <property type="match status" value="1"/>
</dbReference>
<feature type="transmembrane region" description="Helical" evidence="7">
    <location>
        <begin position="761"/>
        <end position="783"/>
    </location>
</feature>
<evidence type="ECO:0000256" key="4">
    <source>
        <dbReference type="ARBA" id="ARBA00022989"/>
    </source>
</evidence>
<feature type="transmembrane region" description="Helical" evidence="7">
    <location>
        <begin position="445"/>
        <end position="472"/>
    </location>
</feature>
<evidence type="ECO:0000313" key="9">
    <source>
        <dbReference type="EMBL" id="GAA1952599.1"/>
    </source>
</evidence>
<dbReference type="PANTHER" id="PTHR30572:SF4">
    <property type="entry name" value="ABC TRANSPORTER PERMEASE YTRF"/>
    <property type="match status" value="1"/>
</dbReference>
<evidence type="ECO:0000259" key="8">
    <source>
        <dbReference type="Pfam" id="PF02687"/>
    </source>
</evidence>
<feature type="transmembrane region" description="Helical" evidence="7">
    <location>
        <begin position="279"/>
        <end position="301"/>
    </location>
</feature>
<evidence type="ECO:0000256" key="6">
    <source>
        <dbReference type="ARBA" id="ARBA00038076"/>
    </source>
</evidence>
<feature type="transmembrane region" description="Helical" evidence="7">
    <location>
        <begin position="372"/>
        <end position="397"/>
    </location>
</feature>
<dbReference type="InterPro" id="IPR050250">
    <property type="entry name" value="Macrolide_Exporter_MacB"/>
</dbReference>
<accession>A0ABN2QHT0</accession>
<feature type="transmembrane region" description="Helical" evidence="7">
    <location>
        <begin position="326"/>
        <end position="352"/>
    </location>
</feature>
<feature type="transmembrane region" description="Helical" evidence="7">
    <location>
        <begin position="809"/>
        <end position="832"/>
    </location>
</feature>
<dbReference type="InterPro" id="IPR003838">
    <property type="entry name" value="ABC3_permease_C"/>
</dbReference>
<keyword evidence="2" id="KW-1003">Cell membrane</keyword>
<evidence type="ECO:0000313" key="10">
    <source>
        <dbReference type="Proteomes" id="UP001500571"/>
    </source>
</evidence>
<keyword evidence="5 7" id="KW-0472">Membrane</keyword>
<comment type="similarity">
    <text evidence="6">Belongs to the ABC-4 integral membrane protein family.</text>
</comment>
<dbReference type="PANTHER" id="PTHR30572">
    <property type="entry name" value="MEMBRANE COMPONENT OF TRANSPORTER-RELATED"/>
    <property type="match status" value="1"/>
</dbReference>
<keyword evidence="10" id="KW-1185">Reference proteome</keyword>